<protein>
    <submittedName>
        <fullName evidence="2">Uncharacterized protein</fullName>
    </submittedName>
</protein>
<evidence type="ECO:0000256" key="1">
    <source>
        <dbReference type="SAM" id="MobiDB-lite"/>
    </source>
</evidence>
<evidence type="ECO:0000313" key="2">
    <source>
        <dbReference type="EMBL" id="AKH45842.1"/>
    </source>
</evidence>
<feature type="region of interest" description="Disordered" evidence="1">
    <location>
        <begin position="66"/>
        <end position="97"/>
    </location>
</feature>
<proteinExistence type="predicted"/>
<dbReference type="EMBL" id="KR029577">
    <property type="protein sequence ID" value="AKH45842.1"/>
    <property type="molecule type" value="Genomic_DNA"/>
</dbReference>
<reference evidence="2" key="2">
    <citation type="submission" date="2015-03" db="EMBL/GenBank/DDBJ databases">
        <authorList>
            <person name="Chow C.-E.T."/>
            <person name="Winget D.M."/>
            <person name="White R.A.III."/>
            <person name="Hallam S.J."/>
            <person name="Suttle C.A."/>
        </authorList>
    </citation>
    <scope>NUCLEOTIDE SEQUENCE</scope>
    <source>
        <strain evidence="2">Anoxic3_1</strain>
    </source>
</reference>
<sequence length="97" mass="9928">MPALHSARNGGRRSAGYGLRGPFGQVRCTLGEARQLAVPNPPWPQRAALQGGPRIHGLSGLCGRVGAGSGRSRSSFGGPKALAGTKGRGNQGQEKGR</sequence>
<name>A0A0F7L311_9VIRU</name>
<feature type="region of interest" description="Disordered" evidence="1">
    <location>
        <begin position="1"/>
        <end position="21"/>
    </location>
</feature>
<accession>A0A0F7L311</accession>
<organism evidence="2">
    <name type="scientific">uncultured marine virus</name>
    <dbReference type="NCBI Taxonomy" id="186617"/>
    <lineage>
        <taxon>Viruses</taxon>
        <taxon>environmental samples</taxon>
    </lineage>
</organism>
<reference evidence="2" key="1">
    <citation type="journal article" date="2015" name="Front. Microbiol.">
        <title>Combining genomic sequencing methods to explore viral diversity and reveal potential virus-host interactions.</title>
        <authorList>
            <person name="Chow C.E."/>
            <person name="Winget D.M."/>
            <person name="White R.A.III."/>
            <person name="Hallam S.J."/>
            <person name="Suttle C.A."/>
        </authorList>
    </citation>
    <scope>NUCLEOTIDE SEQUENCE</scope>
    <source>
        <strain evidence="2">Anoxic3_1</strain>
    </source>
</reference>